<feature type="region of interest" description="Disordered" evidence="1">
    <location>
        <begin position="97"/>
        <end position="120"/>
    </location>
</feature>
<evidence type="ECO:0000313" key="2">
    <source>
        <dbReference type="EMBL" id="REK91090.1"/>
    </source>
</evidence>
<dbReference type="Proteomes" id="UP000262477">
    <property type="component" value="Unassembled WGS sequence"/>
</dbReference>
<organism evidence="2 3">
    <name type="scientific">Streptomyces inhibens</name>
    <dbReference type="NCBI Taxonomy" id="2293571"/>
    <lineage>
        <taxon>Bacteria</taxon>
        <taxon>Bacillati</taxon>
        <taxon>Actinomycetota</taxon>
        <taxon>Actinomycetes</taxon>
        <taxon>Kitasatosporales</taxon>
        <taxon>Streptomycetaceae</taxon>
        <taxon>Streptomyces</taxon>
    </lineage>
</organism>
<sequence length="120" mass="12206">MSSLATATPPPTNLKRIVAASLIGTTMSGTTTHPIRATTCCFPVVAPPRSAPNQHRTSTGKSCAGWVAKSSSPAQTTGYREALRTVTHSTCAAALRPSSCRSRGNGAATSATDHPSAGLV</sequence>
<feature type="compositionally biased region" description="Polar residues" evidence="1">
    <location>
        <begin position="51"/>
        <end position="61"/>
    </location>
</feature>
<evidence type="ECO:0000256" key="1">
    <source>
        <dbReference type="SAM" id="MobiDB-lite"/>
    </source>
</evidence>
<reference evidence="2 3" key="1">
    <citation type="submission" date="2018-08" db="EMBL/GenBank/DDBJ databases">
        <title>Streptomyces NEAU-D10 sp. nov., a novel Actinomycete isolated from soil.</title>
        <authorList>
            <person name="Jin L."/>
        </authorList>
    </citation>
    <scope>NUCLEOTIDE SEQUENCE [LARGE SCALE GENOMIC DNA]</scope>
    <source>
        <strain evidence="2 3">NEAU-D10</strain>
    </source>
</reference>
<feature type="region of interest" description="Disordered" evidence="1">
    <location>
        <begin position="49"/>
        <end position="69"/>
    </location>
</feature>
<protein>
    <submittedName>
        <fullName evidence="2">Uncharacterized protein</fullName>
    </submittedName>
</protein>
<dbReference type="AlphaFoldDB" id="A0A371Q8U5"/>
<keyword evidence="3" id="KW-1185">Reference proteome</keyword>
<feature type="compositionally biased region" description="Polar residues" evidence="1">
    <location>
        <begin position="99"/>
        <end position="113"/>
    </location>
</feature>
<gene>
    <name evidence="2" type="ORF">DY245_06435</name>
</gene>
<accession>A0A371Q8U5</accession>
<dbReference type="EMBL" id="QUAC01000042">
    <property type="protein sequence ID" value="REK91090.1"/>
    <property type="molecule type" value="Genomic_DNA"/>
</dbReference>
<comment type="caution">
    <text evidence="2">The sequence shown here is derived from an EMBL/GenBank/DDBJ whole genome shotgun (WGS) entry which is preliminary data.</text>
</comment>
<evidence type="ECO:0000313" key="3">
    <source>
        <dbReference type="Proteomes" id="UP000262477"/>
    </source>
</evidence>
<name>A0A371Q8U5_STRIH</name>
<proteinExistence type="predicted"/>